<dbReference type="InterPro" id="IPR052762">
    <property type="entry name" value="PCW_deacetylase/CE"/>
</dbReference>
<dbReference type="Pfam" id="PF17996">
    <property type="entry name" value="CE2_N"/>
    <property type="match status" value="1"/>
</dbReference>
<dbReference type="RefSeq" id="WP_281764992.1">
    <property type="nucleotide sequence ID" value="NZ_BRVO01000002.1"/>
</dbReference>
<feature type="chain" id="PRO_5045670056" evidence="1">
    <location>
        <begin position="24"/>
        <end position="367"/>
    </location>
</feature>
<feature type="domain" description="Carbohydrate esterase 2 N-terminal" evidence="2">
    <location>
        <begin position="40"/>
        <end position="137"/>
    </location>
</feature>
<dbReference type="EMBL" id="BRVO01000002">
    <property type="protein sequence ID" value="GLB49355.1"/>
    <property type="molecule type" value="Genomic_DNA"/>
</dbReference>
<feature type="signal peptide" evidence="1">
    <location>
        <begin position="1"/>
        <end position="23"/>
    </location>
</feature>
<dbReference type="PANTHER" id="PTHR37834">
    <property type="entry name" value="GDSL-LIKE LIPASE/ACYLHYDROLASE DOMAIN PROTEIN (AFU_ORTHOLOGUE AFUA_2G00620)"/>
    <property type="match status" value="1"/>
</dbReference>
<dbReference type="InterPro" id="IPR037461">
    <property type="entry name" value="CtCE2-like_dom"/>
</dbReference>
<sequence length="367" mass="42105">MKLLNAVLLYVLILFMHTYNVNAQSQIHKPTNDTFFTHEGRVLVKEDKIALIGSASSTTFFTKGKKATLHLTTDGQTPYNFVVITLNKKNPIRYQLEAHKDNVIELTLESNKTEITIYKATEASIGDVYFNGVDAKKLLEVKPTKYDYKIEFIGNSITCGMGADETEIKCGTNNWYDQHNAYFAYGPSLSRLLNANYLLSSVSGIGMYRNWNDENVEESIMPQVYDNLYLNYDKKAPYTYSFNPDLISICLGTNDMSEGDGTKERLPFNKEKYVNNYKKFVANLYEHYPNVKIVLLNSPMVDGEKNELFVACIKEVKNHFEKQNKKIYMTLFDNINPQGCDYHPNIEDHQKMAKQLLPQFEAILSDK</sequence>
<dbReference type="Gene3D" id="2.60.120.260">
    <property type="entry name" value="Galactose-binding domain-like"/>
    <property type="match status" value="1"/>
</dbReference>
<gene>
    <name evidence="3" type="ORF">Y10_17230</name>
</gene>
<dbReference type="Proteomes" id="UP001143543">
    <property type="component" value="Unassembled WGS sequence"/>
</dbReference>
<comment type="caution">
    <text evidence="3">The sequence shown here is derived from an EMBL/GenBank/DDBJ whole genome shotgun (WGS) entry which is preliminary data.</text>
</comment>
<protein>
    <submittedName>
        <fullName evidence="3">Endoglucanase</fullName>
    </submittedName>
</protein>
<evidence type="ECO:0000256" key="1">
    <source>
        <dbReference type="SAM" id="SignalP"/>
    </source>
</evidence>
<evidence type="ECO:0000259" key="2">
    <source>
        <dbReference type="Pfam" id="PF17996"/>
    </source>
</evidence>
<dbReference type="Pfam" id="PF00657">
    <property type="entry name" value="Lipase_GDSL"/>
    <property type="match status" value="1"/>
</dbReference>
<keyword evidence="4" id="KW-1185">Reference proteome</keyword>
<dbReference type="InterPro" id="IPR040794">
    <property type="entry name" value="CE2_N"/>
</dbReference>
<evidence type="ECO:0000313" key="3">
    <source>
        <dbReference type="EMBL" id="GLB49355.1"/>
    </source>
</evidence>
<organism evidence="3 4">
    <name type="scientific">Neptunitalea lumnitzerae</name>
    <dbReference type="NCBI Taxonomy" id="2965509"/>
    <lineage>
        <taxon>Bacteria</taxon>
        <taxon>Pseudomonadati</taxon>
        <taxon>Bacteroidota</taxon>
        <taxon>Flavobacteriia</taxon>
        <taxon>Flavobacteriales</taxon>
        <taxon>Flavobacteriaceae</taxon>
        <taxon>Neptunitalea</taxon>
    </lineage>
</organism>
<proteinExistence type="predicted"/>
<keyword evidence="1" id="KW-0732">Signal</keyword>
<name>A0ABQ5MJX9_9FLAO</name>
<reference evidence="3" key="1">
    <citation type="submission" date="2022-07" db="EMBL/GenBank/DDBJ databases">
        <title>Taxonomy of Novel Oxalotrophic and Methylotrophic Bacteria.</title>
        <authorList>
            <person name="Sahin N."/>
            <person name="Tani A."/>
        </authorList>
    </citation>
    <scope>NUCLEOTIDE SEQUENCE</scope>
    <source>
        <strain evidence="3">Y10</strain>
    </source>
</reference>
<dbReference type="PANTHER" id="PTHR37834:SF2">
    <property type="entry name" value="ESTERASE, SGNH HYDROLASE-TYPE"/>
    <property type="match status" value="1"/>
</dbReference>
<accession>A0ABQ5MJX9</accession>
<dbReference type="InterPro" id="IPR036514">
    <property type="entry name" value="SGNH_hydro_sf"/>
</dbReference>
<dbReference type="SUPFAM" id="SSF52266">
    <property type="entry name" value="SGNH hydrolase"/>
    <property type="match status" value="1"/>
</dbReference>
<evidence type="ECO:0000313" key="4">
    <source>
        <dbReference type="Proteomes" id="UP001143543"/>
    </source>
</evidence>
<dbReference type="CDD" id="cd01831">
    <property type="entry name" value="Endoglucanase_E_like"/>
    <property type="match status" value="1"/>
</dbReference>
<dbReference type="InterPro" id="IPR001087">
    <property type="entry name" value="GDSL"/>
</dbReference>
<dbReference type="Gene3D" id="3.40.50.1110">
    <property type="entry name" value="SGNH hydrolase"/>
    <property type="match status" value="1"/>
</dbReference>